<keyword evidence="2" id="KW-0812">Transmembrane</keyword>
<dbReference type="Proteomes" id="UP000742460">
    <property type="component" value="Unassembled WGS sequence"/>
</dbReference>
<gene>
    <name evidence="3" type="ORF">K8V81_03500</name>
</gene>
<organism evidence="3 4">
    <name type="scientific">Brachybacterium massiliense</name>
    <dbReference type="NCBI Taxonomy" id="1755098"/>
    <lineage>
        <taxon>Bacteria</taxon>
        <taxon>Bacillati</taxon>
        <taxon>Actinomycetota</taxon>
        <taxon>Actinomycetes</taxon>
        <taxon>Micrococcales</taxon>
        <taxon>Dermabacteraceae</taxon>
        <taxon>Brachybacterium</taxon>
    </lineage>
</organism>
<evidence type="ECO:0000256" key="2">
    <source>
        <dbReference type="SAM" id="Phobius"/>
    </source>
</evidence>
<evidence type="ECO:0000256" key="1">
    <source>
        <dbReference type="SAM" id="MobiDB-lite"/>
    </source>
</evidence>
<feature type="region of interest" description="Disordered" evidence="1">
    <location>
        <begin position="55"/>
        <end position="113"/>
    </location>
</feature>
<reference evidence="3" key="1">
    <citation type="journal article" date="2021" name="PeerJ">
        <title>Extensive microbial diversity within the chicken gut microbiome revealed by metagenomics and culture.</title>
        <authorList>
            <person name="Gilroy R."/>
            <person name="Ravi A."/>
            <person name="Getino M."/>
            <person name="Pursley I."/>
            <person name="Horton D.L."/>
            <person name="Alikhan N.F."/>
            <person name="Baker D."/>
            <person name="Gharbi K."/>
            <person name="Hall N."/>
            <person name="Watson M."/>
            <person name="Adriaenssens E.M."/>
            <person name="Foster-Nyarko E."/>
            <person name="Jarju S."/>
            <person name="Secka A."/>
            <person name="Antonio M."/>
            <person name="Oren A."/>
            <person name="Chaudhuri R.R."/>
            <person name="La Ragione R."/>
            <person name="Hildebrand F."/>
            <person name="Pallen M.J."/>
        </authorList>
    </citation>
    <scope>NUCLEOTIDE SEQUENCE</scope>
    <source>
        <strain evidence="3">ChiGjej5B5-22894</strain>
    </source>
</reference>
<evidence type="ECO:0000313" key="4">
    <source>
        <dbReference type="Proteomes" id="UP000742460"/>
    </source>
</evidence>
<feature type="transmembrane region" description="Helical" evidence="2">
    <location>
        <begin position="24"/>
        <end position="47"/>
    </location>
</feature>
<proteinExistence type="predicted"/>
<protein>
    <submittedName>
        <fullName evidence="3">Uncharacterized protein</fullName>
    </submittedName>
</protein>
<reference evidence="3" key="2">
    <citation type="submission" date="2021-09" db="EMBL/GenBank/DDBJ databases">
        <authorList>
            <person name="Gilroy R."/>
        </authorList>
    </citation>
    <scope>NUCLEOTIDE SEQUENCE</scope>
    <source>
        <strain evidence="3">ChiGjej5B5-22894</strain>
    </source>
</reference>
<dbReference type="AlphaFoldDB" id="A0A921SWD8"/>
<comment type="caution">
    <text evidence="3">The sequence shown here is derived from an EMBL/GenBank/DDBJ whole genome shotgun (WGS) entry which is preliminary data.</text>
</comment>
<dbReference type="EMBL" id="DYUE01000091">
    <property type="protein sequence ID" value="HJG90770.1"/>
    <property type="molecule type" value="Genomic_DNA"/>
</dbReference>
<feature type="non-terminal residue" evidence="3">
    <location>
        <position position="164"/>
    </location>
</feature>
<evidence type="ECO:0000313" key="3">
    <source>
        <dbReference type="EMBL" id="HJG90770.1"/>
    </source>
</evidence>
<sequence>MDHRTTRLTAPTQRLPERRPRTGFYAAVGCLSVIAGLLLGVGGFFGVRALQDDGGAPVAGEHESPASAGESEPAERSGSGGEAEGADGEPAEQSTEDAALPTGEPLADIPVGREQAVPFGASFPLQPAKVEAEVEVAVTAVDWDATQEILDANSFTAEPGEGRR</sequence>
<keyword evidence="2" id="KW-1133">Transmembrane helix</keyword>
<name>A0A921SWD8_9MICO</name>
<accession>A0A921SWD8</accession>
<keyword evidence="2" id="KW-0472">Membrane</keyword>